<evidence type="ECO:0000256" key="1">
    <source>
        <dbReference type="SAM" id="Phobius"/>
    </source>
</evidence>
<name>A0AAU7VM82_9FIRM</name>
<dbReference type="Gene3D" id="1.10.1760.20">
    <property type="match status" value="1"/>
</dbReference>
<feature type="transmembrane region" description="Helical" evidence="1">
    <location>
        <begin position="152"/>
        <end position="170"/>
    </location>
</feature>
<dbReference type="GO" id="GO:0022857">
    <property type="term" value="F:transmembrane transporter activity"/>
    <property type="evidence" value="ECO:0007669"/>
    <property type="project" value="InterPro"/>
</dbReference>
<feature type="transmembrane region" description="Helical" evidence="1">
    <location>
        <begin position="79"/>
        <end position="100"/>
    </location>
</feature>
<feature type="transmembrane region" description="Helical" evidence="1">
    <location>
        <begin position="121"/>
        <end position="140"/>
    </location>
</feature>
<keyword evidence="1" id="KW-0472">Membrane</keyword>
<sequence length="179" mass="19579">MQNSQVKNQLNTNYLVKTALLLALALVFQIGFSQFAQPAVGPLVNMTLFLAAITVGTMSGILVGSLTPLIAFMLGIMPLFPLVVFIIVGNIILVTLFSIVQKAIKIDRHIIKQAIGVLCGAIVKFAFLAISVRYFVTFFIEEVPPHLIEMLTFPQLYTALVGGALALLLAKRIQPYFKN</sequence>
<accession>A0AAU7VM82</accession>
<organism evidence="2">
    <name type="scientific">Proteinivorax tanatarense</name>
    <dbReference type="NCBI Taxonomy" id="1260629"/>
    <lineage>
        <taxon>Bacteria</taxon>
        <taxon>Bacillati</taxon>
        <taxon>Bacillota</taxon>
        <taxon>Clostridia</taxon>
        <taxon>Eubacteriales</taxon>
        <taxon>Proteinivoracaceae</taxon>
        <taxon>Proteinivorax</taxon>
    </lineage>
</organism>
<keyword evidence="1" id="KW-1133">Transmembrane helix</keyword>
<keyword evidence="1" id="KW-0812">Transmembrane</keyword>
<gene>
    <name evidence="2" type="ORF">PRVXT_000275</name>
</gene>
<dbReference type="InterPro" id="IPR024529">
    <property type="entry name" value="ECF_trnsprt_substrate-spec"/>
</dbReference>
<dbReference type="EMBL" id="CP158367">
    <property type="protein sequence ID" value="XBX75168.1"/>
    <property type="molecule type" value="Genomic_DNA"/>
</dbReference>
<reference evidence="2" key="2">
    <citation type="submission" date="2024-06" db="EMBL/GenBank/DDBJ databases">
        <authorList>
            <person name="Petrova K.O."/>
            <person name="Toshchakov S.V."/>
            <person name="Boltjanskaja Y.V."/>
            <person name="Kevbrin V."/>
        </authorList>
    </citation>
    <scope>NUCLEOTIDE SEQUENCE</scope>
    <source>
        <strain evidence="2">Z-910T</strain>
    </source>
</reference>
<feature type="transmembrane region" description="Helical" evidence="1">
    <location>
        <begin position="48"/>
        <end position="73"/>
    </location>
</feature>
<dbReference type="Pfam" id="PF12822">
    <property type="entry name" value="ECF_trnsprt"/>
    <property type="match status" value="1"/>
</dbReference>
<dbReference type="AlphaFoldDB" id="A0AAU7VM82"/>
<dbReference type="RefSeq" id="WP_350343913.1">
    <property type="nucleotide sequence ID" value="NZ_CP158367.1"/>
</dbReference>
<feature type="transmembrane region" description="Helical" evidence="1">
    <location>
        <begin position="14"/>
        <end position="36"/>
    </location>
</feature>
<protein>
    <submittedName>
        <fullName evidence="2">ECF transporter S component</fullName>
    </submittedName>
</protein>
<proteinExistence type="predicted"/>
<evidence type="ECO:0000313" key="2">
    <source>
        <dbReference type="EMBL" id="XBX75168.1"/>
    </source>
</evidence>
<reference evidence="2" key="1">
    <citation type="journal article" date="2013" name="Extremophiles">
        <title>Proteinivorax tanatarense gen. nov., sp. nov., an anaerobic, haloalkaliphilic, proteolytic bacterium isolated from a decaying algal bloom, and proposal of Proteinivoraceae fam. nov.</title>
        <authorList>
            <person name="Kevbrin V."/>
            <person name="Boltyanskaya Y."/>
            <person name="Zhilina T."/>
            <person name="Kolganova T."/>
            <person name="Lavrentjeva E."/>
            <person name="Kuznetsov B."/>
        </authorList>
    </citation>
    <scope>NUCLEOTIDE SEQUENCE</scope>
    <source>
        <strain evidence="2">Z-910T</strain>
    </source>
</reference>